<keyword evidence="2" id="KW-1185">Reference proteome</keyword>
<evidence type="ECO:0000313" key="2">
    <source>
        <dbReference type="Proteomes" id="UP000306196"/>
    </source>
</evidence>
<protein>
    <submittedName>
        <fullName evidence="1">Uncharacterized protein</fullName>
    </submittedName>
</protein>
<gene>
    <name evidence="1" type="ORF">FEM03_15530</name>
</gene>
<dbReference type="AlphaFoldDB" id="A0A5R8KBW9"/>
<sequence length="208" mass="23021">MSDLLKQLQTVTDALQKHGPNLDGPVWNKTVATFGKALEKFDSALQASIQGTAPGMRELETLLTKSSDKKLLDESFITKLSKEILGHKPEKTTASKMRTDFLKEIKSGNGSAKKALAYTQDFLHTAKAPKQKLPTKDDEALRREWTRLGGLDDDQLSYEVKNRYSGVSDLKLLAKASGLPLPKGIAKPDLIKLIVTNARRVHSHILYP</sequence>
<accession>A0A5R8KBW9</accession>
<proteinExistence type="predicted"/>
<comment type="caution">
    <text evidence="1">The sequence shown here is derived from an EMBL/GenBank/DDBJ whole genome shotgun (WGS) entry which is preliminary data.</text>
</comment>
<dbReference type="EMBL" id="VAUV01000011">
    <property type="protein sequence ID" value="TLD69737.1"/>
    <property type="molecule type" value="Genomic_DNA"/>
</dbReference>
<dbReference type="RefSeq" id="WP_138087196.1">
    <property type="nucleotide sequence ID" value="NZ_VAUV01000011.1"/>
</dbReference>
<evidence type="ECO:0000313" key="1">
    <source>
        <dbReference type="EMBL" id="TLD69737.1"/>
    </source>
</evidence>
<dbReference type="OrthoDB" id="195016at2"/>
<name>A0A5R8KBW9_9BACT</name>
<organism evidence="1 2">
    <name type="scientific">Phragmitibacter flavus</name>
    <dbReference type="NCBI Taxonomy" id="2576071"/>
    <lineage>
        <taxon>Bacteria</taxon>
        <taxon>Pseudomonadati</taxon>
        <taxon>Verrucomicrobiota</taxon>
        <taxon>Verrucomicrobiia</taxon>
        <taxon>Verrucomicrobiales</taxon>
        <taxon>Verrucomicrobiaceae</taxon>
        <taxon>Phragmitibacter</taxon>
    </lineage>
</organism>
<reference evidence="1 2" key="1">
    <citation type="submission" date="2019-05" db="EMBL/GenBank/DDBJ databases">
        <title>Verrucobacter flavum gen. nov., sp. nov. a new member of the family Verrucomicrobiaceae.</title>
        <authorList>
            <person name="Szuroczki S."/>
            <person name="Abbaszade G."/>
            <person name="Szabo A."/>
            <person name="Felfoldi T."/>
            <person name="Schumann P."/>
            <person name="Boka K."/>
            <person name="Keki Z."/>
            <person name="Toumi M."/>
            <person name="Toth E."/>
        </authorList>
    </citation>
    <scope>NUCLEOTIDE SEQUENCE [LARGE SCALE GENOMIC DNA]</scope>
    <source>
        <strain evidence="1 2">MG-N-17</strain>
    </source>
</reference>
<dbReference type="Proteomes" id="UP000306196">
    <property type="component" value="Unassembled WGS sequence"/>
</dbReference>